<sequence>MVTPLGHPSPVETYKRLAIQEDLSHMSVQGM</sequence>
<dbReference type="AlphaFoldDB" id="A0A0A8YUL0"/>
<evidence type="ECO:0000313" key="1">
    <source>
        <dbReference type="EMBL" id="JAD29083.1"/>
    </source>
</evidence>
<reference evidence="1" key="1">
    <citation type="submission" date="2014-09" db="EMBL/GenBank/DDBJ databases">
        <authorList>
            <person name="Magalhaes I.L.F."/>
            <person name="Oliveira U."/>
            <person name="Santos F.R."/>
            <person name="Vidigal T.H.D.A."/>
            <person name="Brescovit A.D."/>
            <person name="Santos A.J."/>
        </authorList>
    </citation>
    <scope>NUCLEOTIDE SEQUENCE</scope>
    <source>
        <tissue evidence="1">Shoot tissue taken approximately 20 cm above the soil surface</tissue>
    </source>
</reference>
<organism evidence="1">
    <name type="scientific">Arundo donax</name>
    <name type="common">Giant reed</name>
    <name type="synonym">Donax arundinaceus</name>
    <dbReference type="NCBI Taxonomy" id="35708"/>
    <lineage>
        <taxon>Eukaryota</taxon>
        <taxon>Viridiplantae</taxon>
        <taxon>Streptophyta</taxon>
        <taxon>Embryophyta</taxon>
        <taxon>Tracheophyta</taxon>
        <taxon>Spermatophyta</taxon>
        <taxon>Magnoliopsida</taxon>
        <taxon>Liliopsida</taxon>
        <taxon>Poales</taxon>
        <taxon>Poaceae</taxon>
        <taxon>PACMAD clade</taxon>
        <taxon>Arundinoideae</taxon>
        <taxon>Arundineae</taxon>
        <taxon>Arundo</taxon>
    </lineage>
</organism>
<accession>A0A0A8YUL0</accession>
<name>A0A0A8YUL0_ARUDO</name>
<proteinExistence type="predicted"/>
<reference evidence="1" key="2">
    <citation type="journal article" date="2015" name="Data Brief">
        <title>Shoot transcriptome of the giant reed, Arundo donax.</title>
        <authorList>
            <person name="Barrero R.A."/>
            <person name="Guerrero F.D."/>
            <person name="Moolhuijzen P."/>
            <person name="Goolsby J.A."/>
            <person name="Tidwell J."/>
            <person name="Bellgard S.E."/>
            <person name="Bellgard M.I."/>
        </authorList>
    </citation>
    <scope>NUCLEOTIDE SEQUENCE</scope>
    <source>
        <tissue evidence="1">Shoot tissue taken approximately 20 cm above the soil surface</tissue>
    </source>
</reference>
<dbReference type="EMBL" id="GBRH01268812">
    <property type="protein sequence ID" value="JAD29083.1"/>
    <property type="molecule type" value="Transcribed_RNA"/>
</dbReference>
<protein>
    <submittedName>
        <fullName evidence="1">Uncharacterized protein</fullName>
    </submittedName>
</protein>